<dbReference type="GO" id="GO:0003677">
    <property type="term" value="F:DNA binding"/>
    <property type="evidence" value="ECO:0007669"/>
    <property type="project" value="InterPro"/>
</dbReference>
<dbReference type="Gene3D" id="1.10.10.730">
    <property type="entry name" value="KorB DNA-binding domain"/>
    <property type="match status" value="1"/>
</dbReference>
<dbReference type="GO" id="GO:0007059">
    <property type="term" value="P:chromosome segregation"/>
    <property type="evidence" value="ECO:0007669"/>
    <property type="project" value="TreeGrafter"/>
</dbReference>
<dbReference type="InterPro" id="IPR042075">
    <property type="entry name" value="KorB_DNA-db"/>
</dbReference>
<name>A0A6L6YJM1_9BURK</name>
<dbReference type="PANTHER" id="PTHR33375">
    <property type="entry name" value="CHROMOSOME-PARTITIONING PROTEIN PARB-RELATED"/>
    <property type="match status" value="1"/>
</dbReference>
<dbReference type="InterPro" id="IPR013741">
    <property type="entry name" value="KorB_domain"/>
</dbReference>
<dbReference type="PANTHER" id="PTHR33375:SF1">
    <property type="entry name" value="CHROMOSOME-PARTITIONING PROTEIN PARB-RELATED"/>
    <property type="match status" value="1"/>
</dbReference>
<feature type="domain" description="ParB-like N-terminal" evidence="2">
    <location>
        <begin position="40"/>
        <end position="128"/>
    </location>
</feature>
<dbReference type="SUPFAM" id="SSF109709">
    <property type="entry name" value="KorB DNA-binding domain-like"/>
    <property type="match status" value="1"/>
</dbReference>
<evidence type="ECO:0000259" key="2">
    <source>
        <dbReference type="SMART" id="SM00470"/>
    </source>
</evidence>
<protein>
    <submittedName>
        <fullName evidence="3">ParB/RepB/Spo0J family partition protein</fullName>
    </submittedName>
</protein>
<dbReference type="Pfam" id="PF08535">
    <property type="entry name" value="KorB"/>
    <property type="match status" value="1"/>
</dbReference>
<dbReference type="GO" id="GO:0005694">
    <property type="term" value="C:chromosome"/>
    <property type="evidence" value="ECO:0007669"/>
    <property type="project" value="TreeGrafter"/>
</dbReference>
<dbReference type="OrthoDB" id="9796891at2"/>
<dbReference type="AlphaFoldDB" id="A0A6L6YJM1"/>
<dbReference type="InterPro" id="IPR036086">
    <property type="entry name" value="ParB/Sulfiredoxin_sf"/>
</dbReference>
<accession>A0A6L6YJM1</accession>
<dbReference type="Proteomes" id="UP000472580">
    <property type="component" value="Unassembled WGS sequence"/>
</dbReference>
<evidence type="ECO:0000313" key="4">
    <source>
        <dbReference type="Proteomes" id="UP000472580"/>
    </source>
</evidence>
<dbReference type="SMART" id="SM00470">
    <property type="entry name" value="ParB"/>
    <property type="match status" value="1"/>
</dbReference>
<gene>
    <name evidence="3" type="ORF">E5987_12115</name>
</gene>
<evidence type="ECO:0000313" key="3">
    <source>
        <dbReference type="EMBL" id="MVX57925.1"/>
    </source>
</evidence>
<dbReference type="InterPro" id="IPR050336">
    <property type="entry name" value="Chromosome_partition/occlusion"/>
</dbReference>
<sequence length="329" mass="36476">MKTFKINKPKTQSFNPKNIKSLTDFSSSVEPNKVNGKTLKTIPLDQIDAKPQVRTVMENIGELAESMKSGQLLPISVAKSENGNYVILQGERRWLAAKQAGLSEIEAIVVEAPKNEADRIFGQLTENIQRENMKLCDLVSSISDLVQLGHNQTEIAKRLGKDRTYISRIASLASAHPLVKQFINDSFINDPQTAQIVNSIFEKSANAERLLASCRDEDGCISRPAAQRLLNSLNASKESHEKKQKVKSYEDRLKKKEIPNGIRRVPSAAPVNIAVSFLSESGHLINGHLLPRLIAKNPNEVCVLCEKDHKVVSVPADKIILQSISELQK</sequence>
<proteinExistence type="inferred from homology"/>
<comment type="caution">
    <text evidence="3">The sequence shown here is derived from an EMBL/GenBank/DDBJ whole genome shotgun (WGS) entry which is preliminary data.</text>
</comment>
<dbReference type="InterPro" id="IPR003115">
    <property type="entry name" value="ParB_N"/>
</dbReference>
<reference evidence="3 4" key="1">
    <citation type="submission" date="2019-12" db="EMBL/GenBank/DDBJ databases">
        <title>Microbes associate with the intestines of laboratory mice.</title>
        <authorList>
            <person name="Navarre W."/>
            <person name="Wong E."/>
        </authorList>
    </citation>
    <scope>NUCLEOTIDE SEQUENCE [LARGE SCALE GENOMIC DNA]</scope>
    <source>
        <strain evidence="3 4">NM82_D38</strain>
    </source>
</reference>
<comment type="similarity">
    <text evidence="1">Belongs to the ParB family.</text>
</comment>
<dbReference type="InterPro" id="IPR004437">
    <property type="entry name" value="ParB/RepB/Spo0J"/>
</dbReference>
<dbReference type="SUPFAM" id="SSF110849">
    <property type="entry name" value="ParB/Sulfiredoxin"/>
    <property type="match status" value="1"/>
</dbReference>
<dbReference type="Pfam" id="PF02195">
    <property type="entry name" value="ParB_N"/>
    <property type="match status" value="1"/>
</dbReference>
<evidence type="ECO:0000256" key="1">
    <source>
        <dbReference type="ARBA" id="ARBA00006295"/>
    </source>
</evidence>
<keyword evidence="4" id="KW-1185">Reference proteome</keyword>
<dbReference type="Gene3D" id="3.90.1530.30">
    <property type="match status" value="1"/>
</dbReference>
<dbReference type="RefSeq" id="WP_160336339.1">
    <property type="nucleotide sequence ID" value="NZ_CALPCR010000044.1"/>
</dbReference>
<dbReference type="NCBIfam" id="TIGR00180">
    <property type="entry name" value="parB_part"/>
    <property type="match status" value="1"/>
</dbReference>
<organism evidence="3 4">
    <name type="scientific">Parasutterella muris</name>
    <dbReference type="NCBI Taxonomy" id="2565572"/>
    <lineage>
        <taxon>Bacteria</taxon>
        <taxon>Pseudomonadati</taxon>
        <taxon>Pseudomonadota</taxon>
        <taxon>Betaproteobacteria</taxon>
        <taxon>Burkholderiales</taxon>
        <taxon>Sutterellaceae</taxon>
        <taxon>Parasutterella</taxon>
    </lineage>
</organism>
<dbReference type="EMBL" id="WSRP01000060">
    <property type="protein sequence ID" value="MVX57925.1"/>
    <property type="molecule type" value="Genomic_DNA"/>
</dbReference>